<proteinExistence type="predicted"/>
<feature type="domain" description="HTH myb-type" evidence="6">
    <location>
        <begin position="17"/>
        <end position="66"/>
    </location>
</feature>
<dbReference type="PROSITE" id="PS51294">
    <property type="entry name" value="HTH_MYB"/>
    <property type="match status" value="1"/>
</dbReference>
<evidence type="ECO:0000259" key="6">
    <source>
        <dbReference type="PROSITE" id="PS51294"/>
    </source>
</evidence>
<name>A0AAD5M1D2_PYTIN</name>
<keyword evidence="2" id="KW-0804">Transcription</keyword>
<evidence type="ECO:0000256" key="3">
    <source>
        <dbReference type="ARBA" id="ARBA00023242"/>
    </source>
</evidence>
<keyword evidence="8" id="KW-1185">Reference proteome</keyword>
<dbReference type="Pfam" id="PF00249">
    <property type="entry name" value="Myb_DNA-binding"/>
    <property type="match status" value="1"/>
</dbReference>
<dbReference type="AlphaFoldDB" id="A0AAD5M1D2"/>
<dbReference type="PROSITE" id="PS50090">
    <property type="entry name" value="MYB_LIKE"/>
    <property type="match status" value="1"/>
</dbReference>
<keyword evidence="1" id="KW-0805">Transcription regulation</keyword>
<dbReference type="CDD" id="cd00167">
    <property type="entry name" value="SANT"/>
    <property type="match status" value="1"/>
</dbReference>
<reference evidence="7" key="1">
    <citation type="submission" date="2021-12" db="EMBL/GenBank/DDBJ databases">
        <title>Prjna785345.</title>
        <authorList>
            <person name="Rujirawat T."/>
            <person name="Krajaejun T."/>
        </authorList>
    </citation>
    <scope>NUCLEOTIDE SEQUENCE</scope>
    <source>
        <strain evidence="7">Pi057C3</strain>
    </source>
</reference>
<evidence type="ECO:0000313" key="8">
    <source>
        <dbReference type="Proteomes" id="UP001209570"/>
    </source>
</evidence>
<evidence type="ECO:0008006" key="9">
    <source>
        <dbReference type="Google" id="ProtNLM"/>
    </source>
</evidence>
<feature type="compositionally biased region" description="Basic residues" evidence="4">
    <location>
        <begin position="69"/>
        <end position="79"/>
    </location>
</feature>
<dbReference type="NCBIfam" id="TIGR01557">
    <property type="entry name" value="myb_SHAQKYF"/>
    <property type="match status" value="1"/>
</dbReference>
<feature type="region of interest" description="Disordered" evidence="4">
    <location>
        <begin position="69"/>
        <end position="88"/>
    </location>
</feature>
<dbReference type="Gene3D" id="1.10.10.60">
    <property type="entry name" value="Homeodomain-like"/>
    <property type="match status" value="1"/>
</dbReference>
<sequence length="193" mass="22167">MSSPVQSQSPREAAVVGVWSPSEHERFLEAMTMYPRGPWRLITEHVGTRSIKQVQTHAQKYQQKLLRHQRGLRKRKTKVTRPEHRVDRSTVDQFTSGCIVRQQFKPTAVSPRSPSSVSLHDDVDSDDMMTDVEPIPYAMEDDESSEYGDAIDLEELMRNVEPLPFTNEPFRGPLEWNEPEVLAILETLQVLLV</sequence>
<dbReference type="PANTHER" id="PTHR12802">
    <property type="entry name" value="SWI/SNF COMPLEX-RELATED"/>
    <property type="match status" value="1"/>
</dbReference>
<evidence type="ECO:0000313" key="7">
    <source>
        <dbReference type="EMBL" id="KAJ0398794.1"/>
    </source>
</evidence>
<dbReference type="EMBL" id="JAKCXM010000204">
    <property type="protein sequence ID" value="KAJ0398794.1"/>
    <property type="molecule type" value="Genomic_DNA"/>
</dbReference>
<dbReference type="InterPro" id="IPR001005">
    <property type="entry name" value="SANT/Myb"/>
</dbReference>
<dbReference type="InterPro" id="IPR009057">
    <property type="entry name" value="Homeodomain-like_sf"/>
</dbReference>
<evidence type="ECO:0000256" key="1">
    <source>
        <dbReference type="ARBA" id="ARBA00023015"/>
    </source>
</evidence>
<evidence type="ECO:0000259" key="5">
    <source>
        <dbReference type="PROSITE" id="PS50090"/>
    </source>
</evidence>
<dbReference type="InterPro" id="IPR017930">
    <property type="entry name" value="Myb_dom"/>
</dbReference>
<gene>
    <name evidence="7" type="ORF">P43SY_007407</name>
</gene>
<evidence type="ECO:0000256" key="2">
    <source>
        <dbReference type="ARBA" id="ARBA00023163"/>
    </source>
</evidence>
<dbReference type="SMART" id="SM00717">
    <property type="entry name" value="SANT"/>
    <property type="match status" value="1"/>
</dbReference>
<dbReference type="Proteomes" id="UP001209570">
    <property type="component" value="Unassembled WGS sequence"/>
</dbReference>
<comment type="caution">
    <text evidence="7">The sequence shown here is derived from an EMBL/GenBank/DDBJ whole genome shotgun (WGS) entry which is preliminary data.</text>
</comment>
<protein>
    <recommendedName>
        <fullName evidence="9">Myb-like DNA-binding protein</fullName>
    </recommendedName>
</protein>
<organism evidence="7 8">
    <name type="scientific">Pythium insidiosum</name>
    <name type="common">Pythiosis disease agent</name>
    <dbReference type="NCBI Taxonomy" id="114742"/>
    <lineage>
        <taxon>Eukaryota</taxon>
        <taxon>Sar</taxon>
        <taxon>Stramenopiles</taxon>
        <taxon>Oomycota</taxon>
        <taxon>Peronosporomycetes</taxon>
        <taxon>Pythiales</taxon>
        <taxon>Pythiaceae</taxon>
        <taxon>Pythium</taxon>
    </lineage>
</organism>
<dbReference type="GO" id="GO:0003677">
    <property type="term" value="F:DNA binding"/>
    <property type="evidence" value="ECO:0007669"/>
    <property type="project" value="InterPro"/>
</dbReference>
<dbReference type="InterPro" id="IPR006447">
    <property type="entry name" value="Myb_dom_plants"/>
</dbReference>
<dbReference type="PANTHER" id="PTHR12802:SF155">
    <property type="entry name" value="DEUBIQUITINASE MYSM1"/>
    <property type="match status" value="1"/>
</dbReference>
<accession>A0AAD5M1D2</accession>
<evidence type="ECO:0000256" key="4">
    <source>
        <dbReference type="SAM" id="MobiDB-lite"/>
    </source>
</evidence>
<keyword evidence="3" id="KW-0539">Nucleus</keyword>
<feature type="domain" description="Myb-like" evidence="5">
    <location>
        <begin position="11"/>
        <end position="62"/>
    </location>
</feature>
<dbReference type="SUPFAM" id="SSF46689">
    <property type="entry name" value="Homeodomain-like"/>
    <property type="match status" value="1"/>
</dbReference>